<sequence length="124" mass="13459">MADSVEHIKKATRLYLIIGAALFAGTIATVLVATVPALDFGRHGFDSVDMILGLLIATTKASLVAAIFMHLNHEKKAIYWLFASGLAFAFFMVFLIFWAKADPIHYDRFSDGGQAAAVLSPTEP</sequence>
<evidence type="ECO:0000256" key="5">
    <source>
        <dbReference type="ARBA" id="ARBA00023136"/>
    </source>
</evidence>
<proteinExistence type="predicted"/>
<dbReference type="InterPro" id="IPR005171">
    <property type="entry name" value="Cyt_c_oxidase_su4_prok"/>
</dbReference>
<evidence type="ECO:0000256" key="3">
    <source>
        <dbReference type="ARBA" id="ARBA00022692"/>
    </source>
</evidence>
<dbReference type="Pfam" id="PF03626">
    <property type="entry name" value="COX4_pro"/>
    <property type="match status" value="1"/>
</dbReference>
<feature type="transmembrane region" description="Helical" evidence="6">
    <location>
        <begin position="78"/>
        <end position="99"/>
    </location>
</feature>
<evidence type="ECO:0000313" key="7">
    <source>
        <dbReference type="EMBL" id="GAA5483015.1"/>
    </source>
</evidence>
<name>A0ABP9UN58_9BACT</name>
<keyword evidence="8" id="KW-1185">Reference proteome</keyword>
<organism evidence="7 8">
    <name type="scientific">Haloferula sargassicola</name>
    <dbReference type="NCBI Taxonomy" id="490096"/>
    <lineage>
        <taxon>Bacteria</taxon>
        <taxon>Pseudomonadati</taxon>
        <taxon>Verrucomicrobiota</taxon>
        <taxon>Verrucomicrobiia</taxon>
        <taxon>Verrucomicrobiales</taxon>
        <taxon>Verrucomicrobiaceae</taxon>
        <taxon>Haloferula</taxon>
    </lineage>
</organism>
<keyword evidence="4 6" id="KW-1133">Transmembrane helix</keyword>
<reference evidence="7 8" key="1">
    <citation type="submission" date="2024-02" db="EMBL/GenBank/DDBJ databases">
        <title>Haloferula sargassicola NBRC 104335.</title>
        <authorList>
            <person name="Ichikawa N."/>
            <person name="Katano-Makiyama Y."/>
            <person name="Hidaka K."/>
        </authorList>
    </citation>
    <scope>NUCLEOTIDE SEQUENCE [LARGE SCALE GENOMIC DNA]</scope>
    <source>
        <strain evidence="7 8">NBRC 104335</strain>
    </source>
</reference>
<accession>A0ABP9UN58</accession>
<keyword evidence="2" id="KW-1003">Cell membrane</keyword>
<comment type="subcellular location">
    <subcellularLocation>
        <location evidence="1">Cell membrane</location>
        <topology evidence="1">Multi-pass membrane protein</topology>
    </subcellularLocation>
</comment>
<evidence type="ECO:0000256" key="2">
    <source>
        <dbReference type="ARBA" id="ARBA00022475"/>
    </source>
</evidence>
<evidence type="ECO:0008006" key="9">
    <source>
        <dbReference type="Google" id="ProtNLM"/>
    </source>
</evidence>
<evidence type="ECO:0000256" key="6">
    <source>
        <dbReference type="SAM" id="Phobius"/>
    </source>
</evidence>
<dbReference type="EMBL" id="BAABRI010000011">
    <property type="protein sequence ID" value="GAA5483015.1"/>
    <property type="molecule type" value="Genomic_DNA"/>
</dbReference>
<gene>
    <name evidence="7" type="ORF">Hsar01_02242</name>
</gene>
<comment type="caution">
    <text evidence="7">The sequence shown here is derived from an EMBL/GenBank/DDBJ whole genome shotgun (WGS) entry which is preliminary data.</text>
</comment>
<evidence type="ECO:0000256" key="4">
    <source>
        <dbReference type="ARBA" id="ARBA00022989"/>
    </source>
</evidence>
<keyword evidence="5 6" id="KW-0472">Membrane</keyword>
<evidence type="ECO:0000256" key="1">
    <source>
        <dbReference type="ARBA" id="ARBA00004651"/>
    </source>
</evidence>
<protein>
    <recommendedName>
        <fullName evidence="9">Cytochrome c oxidase subunit 4</fullName>
    </recommendedName>
</protein>
<feature type="transmembrane region" description="Helical" evidence="6">
    <location>
        <begin position="14"/>
        <end position="38"/>
    </location>
</feature>
<dbReference type="RefSeq" id="WP_353567140.1">
    <property type="nucleotide sequence ID" value="NZ_BAABRI010000011.1"/>
</dbReference>
<keyword evidence="3 6" id="KW-0812">Transmembrane</keyword>
<feature type="transmembrane region" description="Helical" evidence="6">
    <location>
        <begin position="50"/>
        <end position="71"/>
    </location>
</feature>
<dbReference type="Proteomes" id="UP001476282">
    <property type="component" value="Unassembled WGS sequence"/>
</dbReference>
<evidence type="ECO:0000313" key="8">
    <source>
        <dbReference type="Proteomes" id="UP001476282"/>
    </source>
</evidence>